<name>A0AAU7U6V4_9DEIO</name>
<geneLocation type="plasmid" evidence="1">
    <name>pDson03</name>
</geneLocation>
<organism evidence="1">
    <name type="scientific">Deinococcus sonorensis KR-87</name>
    <dbReference type="NCBI Taxonomy" id="694439"/>
    <lineage>
        <taxon>Bacteria</taxon>
        <taxon>Thermotogati</taxon>
        <taxon>Deinococcota</taxon>
        <taxon>Deinococci</taxon>
        <taxon>Deinococcales</taxon>
        <taxon>Deinococcaceae</taxon>
        <taxon>Deinococcus</taxon>
    </lineage>
</organism>
<dbReference type="RefSeq" id="WP_350242199.1">
    <property type="nucleotide sequence ID" value="NZ_CP158298.1"/>
</dbReference>
<protein>
    <submittedName>
        <fullName evidence="1">Uncharacterized protein</fullName>
    </submittedName>
</protein>
<evidence type="ECO:0000313" key="1">
    <source>
        <dbReference type="EMBL" id="XBV84161.1"/>
    </source>
</evidence>
<dbReference type="KEGG" id="dsc:ABOD76_03650"/>
<dbReference type="EMBL" id="CP158298">
    <property type="protein sequence ID" value="XBV84161.1"/>
    <property type="molecule type" value="Genomic_DNA"/>
</dbReference>
<gene>
    <name evidence="1" type="ORF">ABOD76_03650</name>
</gene>
<dbReference type="AlphaFoldDB" id="A0AAU7U6V4"/>
<accession>A0AAU7U6V4</accession>
<proteinExistence type="predicted"/>
<sequence length="110" mass="11723">MDRLARIVSVPWRALNRRRGDVVLHGSVTTGECPLHRASLPVVDELAVLETGRDGTSHATVPPAYPATRRRRAAARCRWVTPPVVAVAWGSVRSAGAQPAGDGRLALQGA</sequence>
<reference evidence="1" key="1">
    <citation type="submission" date="2024-06" db="EMBL/GenBank/DDBJ databases">
        <title>Draft Genome Sequence of Deinococcus sonorensis Type Strain KR-87, a Biofilm Producing Representative of the Genus Deinococcus.</title>
        <authorList>
            <person name="Boren L.S."/>
            <person name="Grosso R.A."/>
            <person name="Hugenberg-Cox A.N."/>
            <person name="Hill J.T.E."/>
            <person name="Albert C.M."/>
            <person name="Tuohy J.M."/>
        </authorList>
    </citation>
    <scope>NUCLEOTIDE SEQUENCE</scope>
    <source>
        <strain evidence="1">KR-87</strain>
        <plasmid evidence="1">pDson03</plasmid>
    </source>
</reference>
<keyword evidence="1" id="KW-0614">Plasmid</keyword>